<keyword evidence="2" id="KW-1185">Reference proteome</keyword>
<name>A0A0U1L4W3_9FIRM</name>
<accession>A0A0U1L4W3</accession>
<evidence type="ECO:0000313" key="2">
    <source>
        <dbReference type="Proteomes" id="UP000049855"/>
    </source>
</evidence>
<dbReference type="EMBL" id="CTRP01000015">
    <property type="protein sequence ID" value="CQR74747.1"/>
    <property type="molecule type" value="Genomic_DNA"/>
</dbReference>
<sequence length="39" mass="4512">MKCIFVFSLPNQLRRDCDASHSLPKKQAGVGLFFIFSYF</sequence>
<organism evidence="1 2">
    <name type="scientific">Sporomusa ovata</name>
    <dbReference type="NCBI Taxonomy" id="2378"/>
    <lineage>
        <taxon>Bacteria</taxon>
        <taxon>Bacillati</taxon>
        <taxon>Bacillota</taxon>
        <taxon>Negativicutes</taxon>
        <taxon>Selenomonadales</taxon>
        <taxon>Sporomusaceae</taxon>
        <taxon>Sporomusa</taxon>
    </lineage>
</organism>
<proteinExistence type="predicted"/>
<gene>
    <name evidence="1" type="ORF">SpAn4DRAFT_4104</name>
</gene>
<dbReference type="AlphaFoldDB" id="A0A0U1L4W3"/>
<reference evidence="2" key="1">
    <citation type="submission" date="2015-03" db="EMBL/GenBank/DDBJ databases">
        <authorList>
            <person name="Nijsse Bart"/>
        </authorList>
    </citation>
    <scope>NUCLEOTIDE SEQUENCE [LARGE SCALE GENOMIC DNA]</scope>
</reference>
<protein>
    <submittedName>
        <fullName evidence="1">Uncharacterized protein</fullName>
    </submittedName>
</protein>
<evidence type="ECO:0000313" key="1">
    <source>
        <dbReference type="EMBL" id="CQR74747.1"/>
    </source>
</evidence>
<dbReference type="Proteomes" id="UP000049855">
    <property type="component" value="Unassembled WGS sequence"/>
</dbReference>